<accession>A0A7I7M9X7</accession>
<gene>
    <name evidence="2" type="ORF">MPSYJ_21280</name>
</gene>
<evidence type="ECO:0000256" key="1">
    <source>
        <dbReference type="SAM" id="Phobius"/>
    </source>
</evidence>
<sequence>MRYSARWARSCSSRRWTSAWGGGSEPFRLFLGYLLGAAVMIAGGLVAWFLAVDAEGKSLEDIATPLAVEEAPRRRGSVRAEGAQLPRSP</sequence>
<evidence type="ECO:0000313" key="3">
    <source>
        <dbReference type="Proteomes" id="UP000466514"/>
    </source>
</evidence>
<protein>
    <submittedName>
        <fullName evidence="2">Uncharacterized protein</fullName>
    </submittedName>
</protein>
<reference evidence="2 3" key="1">
    <citation type="journal article" date="2019" name="Emerg. Microbes Infect.">
        <title>Comprehensive subspecies identification of 175 nontuberculous mycobacteria species based on 7547 genomic profiles.</title>
        <authorList>
            <person name="Matsumoto Y."/>
            <person name="Kinjo T."/>
            <person name="Motooka D."/>
            <person name="Nabeya D."/>
            <person name="Jung N."/>
            <person name="Uechi K."/>
            <person name="Horii T."/>
            <person name="Iida T."/>
            <person name="Fujita J."/>
            <person name="Nakamura S."/>
        </authorList>
    </citation>
    <scope>NUCLEOTIDE SEQUENCE [LARGE SCALE GENOMIC DNA]</scope>
    <source>
        <strain evidence="2 3">JCM 13323</strain>
    </source>
</reference>
<feature type="transmembrane region" description="Helical" evidence="1">
    <location>
        <begin position="30"/>
        <end position="51"/>
    </location>
</feature>
<dbReference type="KEGG" id="mpsc:MPSYJ_21280"/>
<keyword evidence="1" id="KW-1133">Transmembrane helix</keyword>
<evidence type="ECO:0000313" key="2">
    <source>
        <dbReference type="EMBL" id="BBX68667.1"/>
    </source>
</evidence>
<keyword evidence="3" id="KW-1185">Reference proteome</keyword>
<dbReference type="EMBL" id="AP022574">
    <property type="protein sequence ID" value="BBX68667.1"/>
    <property type="molecule type" value="Genomic_DNA"/>
</dbReference>
<proteinExistence type="predicted"/>
<keyword evidence="1" id="KW-0812">Transmembrane</keyword>
<keyword evidence="1" id="KW-0472">Membrane</keyword>
<dbReference type="Proteomes" id="UP000466514">
    <property type="component" value="Chromosome"/>
</dbReference>
<organism evidence="2 3">
    <name type="scientific">Mycolicibacterium psychrotolerans</name>
    <dbReference type="NCBI Taxonomy" id="216929"/>
    <lineage>
        <taxon>Bacteria</taxon>
        <taxon>Bacillati</taxon>
        <taxon>Actinomycetota</taxon>
        <taxon>Actinomycetes</taxon>
        <taxon>Mycobacteriales</taxon>
        <taxon>Mycobacteriaceae</taxon>
        <taxon>Mycolicibacterium</taxon>
    </lineage>
</organism>
<dbReference type="RefSeq" id="WP_163722124.1">
    <property type="nucleotide sequence ID" value="NZ_AP022574.1"/>
</dbReference>
<name>A0A7I7M9X7_9MYCO</name>
<dbReference type="AlphaFoldDB" id="A0A7I7M9X7"/>